<evidence type="ECO:0000313" key="3">
    <source>
        <dbReference type="Proteomes" id="UP000005741"/>
    </source>
</evidence>
<dbReference type="InterPro" id="IPR041698">
    <property type="entry name" value="Methyltransf_25"/>
</dbReference>
<dbReference type="InterPro" id="IPR029063">
    <property type="entry name" value="SAM-dependent_MTases_sf"/>
</dbReference>
<dbReference type="RefSeq" id="WP_004075822.1">
    <property type="nucleotide sequence ID" value="NZ_CM001436.1"/>
</dbReference>
<keyword evidence="3" id="KW-1185">Reference proteome</keyword>
<dbReference type="InterPro" id="IPR050723">
    <property type="entry name" value="CFA/CMAS"/>
</dbReference>
<dbReference type="Gene3D" id="3.40.50.150">
    <property type="entry name" value="Vaccinia Virus protein VP39"/>
    <property type="match status" value="1"/>
</dbReference>
<evidence type="ECO:0000259" key="1">
    <source>
        <dbReference type="Pfam" id="PF13649"/>
    </source>
</evidence>
<dbReference type="HOGENOM" id="CLU_060275_1_0_2"/>
<gene>
    <name evidence="2" type="ORF">Metlim_0089</name>
</gene>
<dbReference type="PANTHER" id="PTHR43667:SF2">
    <property type="entry name" value="FATTY ACID C-METHYL TRANSFERASE"/>
    <property type="match status" value="1"/>
</dbReference>
<keyword evidence="2" id="KW-0808">Transferase</keyword>
<evidence type="ECO:0000313" key="2">
    <source>
        <dbReference type="EMBL" id="EHQ34242.1"/>
    </source>
</evidence>
<name>H1YZ13_9EURY</name>
<dbReference type="GO" id="GO:0032259">
    <property type="term" value="P:methylation"/>
    <property type="evidence" value="ECO:0007669"/>
    <property type="project" value="UniProtKB-KW"/>
</dbReference>
<dbReference type="CDD" id="cd02440">
    <property type="entry name" value="AdoMet_MTases"/>
    <property type="match status" value="1"/>
</dbReference>
<dbReference type="OrthoDB" id="57427at2157"/>
<accession>H1YZ13</accession>
<dbReference type="PANTHER" id="PTHR43667">
    <property type="entry name" value="CYCLOPROPANE-FATTY-ACYL-PHOSPHOLIPID SYNTHASE"/>
    <property type="match status" value="1"/>
</dbReference>
<organism evidence="2 3">
    <name type="scientific">Methanoplanus limicola DSM 2279</name>
    <dbReference type="NCBI Taxonomy" id="937775"/>
    <lineage>
        <taxon>Archaea</taxon>
        <taxon>Methanobacteriati</taxon>
        <taxon>Methanobacteriota</taxon>
        <taxon>Stenosarchaea group</taxon>
        <taxon>Methanomicrobia</taxon>
        <taxon>Methanomicrobiales</taxon>
        <taxon>Methanomicrobiaceae</taxon>
        <taxon>Methanoplanus</taxon>
    </lineage>
</organism>
<keyword evidence="2" id="KW-0489">Methyltransferase</keyword>
<dbReference type="AlphaFoldDB" id="H1YZ13"/>
<protein>
    <submittedName>
        <fullName evidence="2">Methyltransferase type 12</fullName>
    </submittedName>
</protein>
<dbReference type="EMBL" id="CM001436">
    <property type="protein sequence ID" value="EHQ34242.1"/>
    <property type="molecule type" value="Genomic_DNA"/>
</dbReference>
<feature type="domain" description="Methyltransferase" evidence="1">
    <location>
        <begin position="77"/>
        <end position="165"/>
    </location>
</feature>
<dbReference type="Pfam" id="PF13649">
    <property type="entry name" value="Methyltransf_25"/>
    <property type="match status" value="1"/>
</dbReference>
<sequence>MADSEGGYEAQGIYPDYNGIWRNAVRLNNSSKGTADCVSHWEDRESVYRFIKSDEIQDNERIMWIMECLDIKPDDRVLDIGAGPGTVSLEIAKVCSHLTAVEPSGVMAEVFEERAAAQGISNYDLVRKRWEDIVPGEDLEGKYDLVISSFSLGMEDLKDSLVKMSSVCCGSLHIFNHAGPLPWEHMRCALWKRLHGKEYVPVPKADLIMSVLYQLEIYPDLTCRKFVSDNYFGGLDELISFYANKLKITDDSGRKMIAGYLKDIAEYKDGRYIIKETGIKAHLSWDCSG</sequence>
<proteinExistence type="predicted"/>
<dbReference type="GO" id="GO:0008168">
    <property type="term" value="F:methyltransferase activity"/>
    <property type="evidence" value="ECO:0007669"/>
    <property type="project" value="UniProtKB-KW"/>
</dbReference>
<dbReference type="Proteomes" id="UP000005741">
    <property type="component" value="Chromosome"/>
</dbReference>
<dbReference type="InParanoid" id="H1YZ13"/>
<reference evidence="2 3" key="1">
    <citation type="submission" date="2011-10" db="EMBL/GenBank/DDBJ databases">
        <title>The Improved High-Quality Draft genome of Methanoplanus limicola DSM 2279.</title>
        <authorList>
            <consortium name="US DOE Joint Genome Institute (JGI-PGF)"/>
            <person name="Lucas S."/>
            <person name="Copeland A."/>
            <person name="Lapidus A."/>
            <person name="Glavina del Rio T."/>
            <person name="Dalin E."/>
            <person name="Tice H."/>
            <person name="Bruce D."/>
            <person name="Goodwin L."/>
            <person name="Pitluck S."/>
            <person name="Peters L."/>
            <person name="Mikhailova N."/>
            <person name="Lu M."/>
            <person name="Kyrpides N."/>
            <person name="Mavromatis K."/>
            <person name="Ivanova N."/>
            <person name="Markowitz V."/>
            <person name="Cheng J.-F."/>
            <person name="Hugenholtz P."/>
            <person name="Woyke T."/>
            <person name="Wu D."/>
            <person name="Wirth R."/>
            <person name="Brambilla E.-M."/>
            <person name="Klenk H.-P."/>
            <person name="Eisen J.A."/>
        </authorList>
    </citation>
    <scope>NUCLEOTIDE SEQUENCE [LARGE SCALE GENOMIC DNA]</scope>
    <source>
        <strain evidence="2 3">DSM 2279</strain>
    </source>
</reference>
<dbReference type="STRING" id="937775.Metlim_0089"/>
<dbReference type="SUPFAM" id="SSF53335">
    <property type="entry name" value="S-adenosyl-L-methionine-dependent methyltransferases"/>
    <property type="match status" value="1"/>
</dbReference>